<dbReference type="GO" id="GO:0006225">
    <property type="term" value="P:UDP biosynthetic process"/>
    <property type="evidence" value="ECO:0007669"/>
    <property type="project" value="TreeGrafter"/>
</dbReference>
<evidence type="ECO:0000256" key="4">
    <source>
        <dbReference type="ARBA" id="ARBA00022490"/>
    </source>
</evidence>
<dbReference type="GO" id="GO:0033862">
    <property type="term" value="F:UMP kinase activity"/>
    <property type="evidence" value="ECO:0007669"/>
    <property type="project" value="UniProtKB-EC"/>
</dbReference>
<dbReference type="InterPro" id="IPR036393">
    <property type="entry name" value="AceGlu_kinase-like_sf"/>
</dbReference>
<dbReference type="NCBIfam" id="TIGR02076">
    <property type="entry name" value="pyrH_arch"/>
    <property type="match status" value="1"/>
</dbReference>
<keyword evidence="6" id="KW-0547">Nucleotide-binding</keyword>
<dbReference type="RefSeq" id="WP_012185690.1">
    <property type="nucleotide sequence ID" value="NC_009954.1"/>
</dbReference>
<reference evidence="12 13" key="1">
    <citation type="submission" date="2007-10" db="EMBL/GenBank/DDBJ databases">
        <title>Complete sequence of Caldivirga maquilingensis IC-167.</title>
        <authorList>
            <consortium name="US DOE Joint Genome Institute"/>
            <person name="Copeland A."/>
            <person name="Lucas S."/>
            <person name="Lapidus A."/>
            <person name="Barry K."/>
            <person name="Glavina del Rio T."/>
            <person name="Dalin E."/>
            <person name="Tice H."/>
            <person name="Pitluck S."/>
            <person name="Saunders E."/>
            <person name="Brettin T."/>
            <person name="Bruce D."/>
            <person name="Detter J.C."/>
            <person name="Han C."/>
            <person name="Schmutz J."/>
            <person name="Larimer F."/>
            <person name="Land M."/>
            <person name="Hauser L."/>
            <person name="Kyrpides N."/>
            <person name="Ivanova N."/>
            <person name="Biddle J.F."/>
            <person name="Zhang Z."/>
            <person name="Fitz-Gibbon S.T."/>
            <person name="Lowe T.M."/>
            <person name="Saltikov C."/>
            <person name="House C.H."/>
            <person name="Richardson P."/>
        </authorList>
    </citation>
    <scope>NUCLEOTIDE SEQUENCE [LARGE SCALE GENOMIC DNA]</scope>
    <source>
        <strain evidence="13">ATCC 700844 / DSM 13496 / JCM 10307 / IC-167</strain>
    </source>
</reference>
<evidence type="ECO:0000313" key="13">
    <source>
        <dbReference type="Proteomes" id="UP000001137"/>
    </source>
</evidence>
<accession>A8MCG4</accession>
<dbReference type="HOGENOM" id="CLU_079546_0_0_2"/>
<dbReference type="AlphaFoldDB" id="A8MCG4"/>
<keyword evidence="7 12" id="KW-0418">Kinase</keyword>
<dbReference type="Pfam" id="PF00696">
    <property type="entry name" value="AA_kinase"/>
    <property type="match status" value="1"/>
</dbReference>
<evidence type="ECO:0000256" key="2">
    <source>
        <dbReference type="ARBA" id="ARBA00007614"/>
    </source>
</evidence>
<gene>
    <name evidence="12" type="ordered locus">Cmaq_0629</name>
</gene>
<dbReference type="InterPro" id="IPR011818">
    <property type="entry name" value="Uridylate_kinase_arch/spir"/>
</dbReference>
<evidence type="ECO:0000256" key="7">
    <source>
        <dbReference type="ARBA" id="ARBA00022777"/>
    </source>
</evidence>
<keyword evidence="9" id="KW-0665">Pyrimidine biosynthesis</keyword>
<evidence type="ECO:0000256" key="5">
    <source>
        <dbReference type="ARBA" id="ARBA00022679"/>
    </source>
</evidence>
<dbReference type="SUPFAM" id="SSF53633">
    <property type="entry name" value="Carbamate kinase-like"/>
    <property type="match status" value="1"/>
</dbReference>
<dbReference type="InterPro" id="IPR001048">
    <property type="entry name" value="Asp/Glu/Uridylate_kinase"/>
</dbReference>
<evidence type="ECO:0000256" key="9">
    <source>
        <dbReference type="ARBA" id="ARBA00022975"/>
    </source>
</evidence>
<dbReference type="eggNOG" id="arCOG00858">
    <property type="taxonomic scope" value="Archaea"/>
</dbReference>
<evidence type="ECO:0000256" key="1">
    <source>
        <dbReference type="ARBA" id="ARBA00004791"/>
    </source>
</evidence>
<dbReference type="STRING" id="397948.Cmaq_0629"/>
<organism evidence="12 13">
    <name type="scientific">Caldivirga maquilingensis (strain ATCC 700844 / DSM 13496 / JCM 10307 / IC-167)</name>
    <dbReference type="NCBI Taxonomy" id="397948"/>
    <lineage>
        <taxon>Archaea</taxon>
        <taxon>Thermoproteota</taxon>
        <taxon>Thermoprotei</taxon>
        <taxon>Thermoproteales</taxon>
        <taxon>Thermoproteaceae</taxon>
        <taxon>Caldivirga</taxon>
    </lineage>
</organism>
<keyword evidence="8" id="KW-0067">ATP-binding</keyword>
<evidence type="ECO:0000313" key="12">
    <source>
        <dbReference type="EMBL" id="ABW01470.1"/>
    </source>
</evidence>
<feature type="domain" description="Aspartate/glutamate/uridylate kinase" evidence="11">
    <location>
        <begin position="3"/>
        <end position="203"/>
    </location>
</feature>
<dbReference type="Proteomes" id="UP000001137">
    <property type="component" value="Chromosome"/>
</dbReference>
<dbReference type="GeneID" id="5710473"/>
<sequence length="226" mass="24553">MGIVIKLTGRVFNSEELINKYADIIAEEANRGIVVVAGGGDTARRYIEIVRKLTGREAAADMLGIWASRLNAMLMMYTLLAKGVNVYLSIPETLQELGEAYSSSKVIVMGGLQPGQSTTMVSVLAAEYLGIGTVVNCSNIDALYTDDPSKNPNAVRIEKARLSEVEGILSREGVRSFAGTYELIDEWALQIMRRSGISMIILDGKDPGKLIKYLKYGTIDGTLITP</sequence>
<keyword evidence="4" id="KW-0963">Cytoplasm</keyword>
<dbReference type="KEGG" id="cma:Cmaq_0629"/>
<evidence type="ECO:0000256" key="8">
    <source>
        <dbReference type="ARBA" id="ARBA00022840"/>
    </source>
</evidence>
<protein>
    <recommendedName>
        <fullName evidence="3">UMP kinase</fullName>
        <ecNumber evidence="3">2.7.4.22</ecNumber>
    </recommendedName>
    <alternativeName>
        <fullName evidence="10">Uridine monophosphate kinase</fullName>
    </alternativeName>
</protein>
<dbReference type="PANTHER" id="PTHR42833:SF4">
    <property type="entry name" value="URIDYLATE KINASE PUMPKIN, CHLOROPLASTIC"/>
    <property type="match status" value="1"/>
</dbReference>
<comment type="pathway">
    <text evidence="1">Pyrimidine metabolism; CTP biosynthesis via de novo pathway; UDP from UMP (UMPK route): step 1/1.</text>
</comment>
<comment type="similarity">
    <text evidence="2">Belongs to the UMP kinase family.</text>
</comment>
<keyword evidence="5" id="KW-0808">Transferase</keyword>
<dbReference type="EC" id="2.7.4.22" evidence="3"/>
<evidence type="ECO:0000256" key="10">
    <source>
        <dbReference type="ARBA" id="ARBA00032092"/>
    </source>
</evidence>
<dbReference type="Gene3D" id="3.40.1160.10">
    <property type="entry name" value="Acetylglutamate kinase-like"/>
    <property type="match status" value="1"/>
</dbReference>
<dbReference type="GO" id="GO:0005524">
    <property type="term" value="F:ATP binding"/>
    <property type="evidence" value="ECO:0007669"/>
    <property type="project" value="UniProtKB-KW"/>
</dbReference>
<dbReference type="EMBL" id="CP000852">
    <property type="protein sequence ID" value="ABW01470.1"/>
    <property type="molecule type" value="Genomic_DNA"/>
</dbReference>
<dbReference type="PANTHER" id="PTHR42833">
    <property type="entry name" value="URIDYLATE KINASE"/>
    <property type="match status" value="1"/>
</dbReference>
<name>A8MCG4_CALMQ</name>
<keyword evidence="13" id="KW-1185">Reference proteome</keyword>
<proteinExistence type="inferred from homology"/>
<dbReference type="OrthoDB" id="372251at2157"/>
<evidence type="ECO:0000256" key="6">
    <source>
        <dbReference type="ARBA" id="ARBA00022741"/>
    </source>
</evidence>
<evidence type="ECO:0000256" key="3">
    <source>
        <dbReference type="ARBA" id="ARBA00012899"/>
    </source>
</evidence>
<evidence type="ECO:0000259" key="11">
    <source>
        <dbReference type="Pfam" id="PF00696"/>
    </source>
</evidence>